<dbReference type="AlphaFoldDB" id="A0A2H9TJY3"/>
<name>A0A2H9TJY3_9FUNG</name>
<reference evidence="1 2" key="1">
    <citation type="submission" date="2016-10" db="EMBL/GenBank/DDBJ databases">
        <title>The genome of Paramicrosporidium saccamoebae is the missing link in understanding Cryptomycota and Microsporidia evolution.</title>
        <authorList>
            <person name="Quandt C.A."/>
            <person name="Beaudet D."/>
            <person name="Corsaro D."/>
            <person name="Michel R."/>
            <person name="Corradi N."/>
            <person name="James T."/>
        </authorList>
    </citation>
    <scope>NUCLEOTIDE SEQUENCE [LARGE SCALE GENOMIC DNA]</scope>
    <source>
        <strain evidence="1 2">KSL3</strain>
    </source>
</reference>
<organism evidence="1 2">
    <name type="scientific">Paramicrosporidium saccamoebae</name>
    <dbReference type="NCBI Taxonomy" id="1246581"/>
    <lineage>
        <taxon>Eukaryota</taxon>
        <taxon>Fungi</taxon>
        <taxon>Fungi incertae sedis</taxon>
        <taxon>Cryptomycota</taxon>
        <taxon>Cryptomycota incertae sedis</taxon>
        <taxon>Paramicrosporidium</taxon>
    </lineage>
</organism>
<accession>A0A2H9TJY3</accession>
<gene>
    <name evidence="1" type="ORF">PSACC_02140</name>
</gene>
<protein>
    <submittedName>
        <fullName evidence="1">Uncharacterized protein</fullName>
    </submittedName>
</protein>
<keyword evidence="2" id="KW-1185">Reference proteome</keyword>
<dbReference type="Proteomes" id="UP000240830">
    <property type="component" value="Unassembled WGS sequence"/>
</dbReference>
<proteinExistence type="predicted"/>
<sequence length="248" mass="26972">MQTIATVSAVTGAIAAGLLLCLGGLKDLVEPSQIAGCCDWFVECATIWKACITFKGKKLVKALRYMWNNDVLNEETQSSLALSAISRMELERQEALYWALFIENPKNAWIMANLPKPPDLDSDLPCGDAESSVPTERENTQRPVTVSLRTDIACGYDAVKFGLAEGSALVVAGTDSDAKTDNQIREDKRDCNERPTSSQCNNGAIAGFGCENIESHSTVHNLSDDPLPVCMAKVCLGPYFKWMNQSNG</sequence>
<comment type="caution">
    <text evidence="1">The sequence shown here is derived from an EMBL/GenBank/DDBJ whole genome shotgun (WGS) entry which is preliminary data.</text>
</comment>
<evidence type="ECO:0000313" key="1">
    <source>
        <dbReference type="EMBL" id="PJF18046.1"/>
    </source>
</evidence>
<evidence type="ECO:0000313" key="2">
    <source>
        <dbReference type="Proteomes" id="UP000240830"/>
    </source>
</evidence>
<dbReference type="EMBL" id="MTSL01000146">
    <property type="protein sequence ID" value="PJF18046.1"/>
    <property type="molecule type" value="Genomic_DNA"/>
</dbReference>